<dbReference type="Proteomes" id="UP000198953">
    <property type="component" value="Unassembled WGS sequence"/>
</dbReference>
<keyword evidence="1" id="KW-1133">Transmembrane helix</keyword>
<gene>
    <name evidence="2" type="ORF">SAMN05660976_08122</name>
</gene>
<sequence>MGAMDVLAAVVAVLAVVLNGVMAGVFFAFSVSVMPGLDAIDEERAADAMRSANRKILNPAFLAAFTLSPVASLAAGVLMLLDGRTGAGVLLLAAALAYAVGCFAVTAAVNVPMNNALEAGTLAWSGYSPRWTRWNHLRTWVSTAALALAGAALCLPG</sequence>
<dbReference type="Pfam" id="PF08592">
    <property type="entry name" value="Anthrone_oxy"/>
    <property type="match status" value="1"/>
</dbReference>
<proteinExistence type="predicted"/>
<protein>
    <submittedName>
        <fullName evidence="2">Uncharacterized membrane protein</fullName>
    </submittedName>
</protein>
<reference evidence="2 3" key="1">
    <citation type="submission" date="2016-10" db="EMBL/GenBank/DDBJ databases">
        <authorList>
            <person name="de Groot N.N."/>
        </authorList>
    </citation>
    <scope>NUCLEOTIDE SEQUENCE [LARGE SCALE GENOMIC DNA]</scope>
    <source>
        <strain evidence="2 3">DSM 43357</strain>
    </source>
</reference>
<keyword evidence="1" id="KW-0472">Membrane</keyword>
<evidence type="ECO:0000313" key="2">
    <source>
        <dbReference type="EMBL" id="SEN70823.1"/>
    </source>
</evidence>
<name>A0A1H8IQ93_9ACTN</name>
<keyword evidence="3" id="KW-1185">Reference proteome</keyword>
<evidence type="ECO:0000256" key="1">
    <source>
        <dbReference type="SAM" id="Phobius"/>
    </source>
</evidence>
<dbReference type="InterPro" id="IPR013901">
    <property type="entry name" value="Anthrone_oxy"/>
</dbReference>
<evidence type="ECO:0000313" key="3">
    <source>
        <dbReference type="Proteomes" id="UP000198953"/>
    </source>
</evidence>
<feature type="transmembrane region" description="Helical" evidence="1">
    <location>
        <begin position="60"/>
        <end position="81"/>
    </location>
</feature>
<feature type="transmembrane region" description="Helical" evidence="1">
    <location>
        <begin position="88"/>
        <end position="109"/>
    </location>
</feature>
<dbReference type="EMBL" id="FOBF01000033">
    <property type="protein sequence ID" value="SEN70823.1"/>
    <property type="molecule type" value="Genomic_DNA"/>
</dbReference>
<keyword evidence="1" id="KW-0812">Transmembrane</keyword>
<dbReference type="AlphaFoldDB" id="A0A1H8IQ93"/>
<dbReference type="STRING" id="46177.SAMN05660976_08122"/>
<accession>A0A1H8IQ93</accession>
<organism evidence="2 3">
    <name type="scientific">Nonomuraea pusilla</name>
    <dbReference type="NCBI Taxonomy" id="46177"/>
    <lineage>
        <taxon>Bacteria</taxon>
        <taxon>Bacillati</taxon>
        <taxon>Actinomycetota</taxon>
        <taxon>Actinomycetes</taxon>
        <taxon>Streptosporangiales</taxon>
        <taxon>Streptosporangiaceae</taxon>
        <taxon>Nonomuraea</taxon>
    </lineage>
</organism>